<comment type="similarity">
    <text evidence="3">Belongs to the NPH3 family.</text>
</comment>
<dbReference type="AlphaFoldDB" id="A0A7I8KSK9"/>
<dbReference type="Gene3D" id="3.30.710.10">
    <property type="entry name" value="Potassium Channel Kv1.1, Chain A"/>
    <property type="match status" value="1"/>
</dbReference>
<name>A0A7I8KSK9_SPIIN</name>
<dbReference type="GO" id="GO:0016567">
    <property type="term" value="P:protein ubiquitination"/>
    <property type="evidence" value="ECO:0007669"/>
    <property type="project" value="UniProtKB-UniPathway"/>
</dbReference>
<dbReference type="PROSITE" id="PS50097">
    <property type="entry name" value="BTB"/>
    <property type="match status" value="1"/>
</dbReference>
<organism evidence="8 9">
    <name type="scientific">Spirodela intermedia</name>
    <name type="common">Intermediate duckweed</name>
    <dbReference type="NCBI Taxonomy" id="51605"/>
    <lineage>
        <taxon>Eukaryota</taxon>
        <taxon>Viridiplantae</taxon>
        <taxon>Streptophyta</taxon>
        <taxon>Embryophyta</taxon>
        <taxon>Tracheophyta</taxon>
        <taxon>Spermatophyta</taxon>
        <taxon>Magnoliopsida</taxon>
        <taxon>Liliopsida</taxon>
        <taxon>Araceae</taxon>
        <taxon>Lemnoideae</taxon>
        <taxon>Spirodela</taxon>
    </lineage>
</organism>
<evidence type="ECO:0000259" key="7">
    <source>
        <dbReference type="PROSITE" id="PS51649"/>
    </source>
</evidence>
<dbReference type="UniPathway" id="UPA00143"/>
<comment type="pathway">
    <text evidence="1">Protein modification; protein ubiquitination.</text>
</comment>
<feature type="domain" description="NPH3" evidence="7">
    <location>
        <begin position="196"/>
        <end position="480"/>
    </location>
</feature>
<dbReference type="Pfam" id="PF03000">
    <property type="entry name" value="NPH3"/>
    <property type="match status" value="1"/>
</dbReference>
<accession>A0A7I8KSK9</accession>
<evidence type="ECO:0000256" key="4">
    <source>
        <dbReference type="SAM" id="Coils"/>
    </source>
</evidence>
<dbReference type="InterPro" id="IPR000210">
    <property type="entry name" value="BTB/POZ_dom"/>
</dbReference>
<dbReference type="InterPro" id="IPR027356">
    <property type="entry name" value="NPH3_dom"/>
</dbReference>
<dbReference type="Proteomes" id="UP000663760">
    <property type="component" value="Chromosome 7"/>
</dbReference>
<dbReference type="OrthoDB" id="624345at2759"/>
<evidence type="ECO:0000313" key="9">
    <source>
        <dbReference type="Proteomes" id="UP000663760"/>
    </source>
</evidence>
<gene>
    <name evidence="8" type="ORF">SI8410_07010595</name>
</gene>
<dbReference type="SUPFAM" id="SSF54695">
    <property type="entry name" value="POZ domain"/>
    <property type="match status" value="1"/>
</dbReference>
<sequence length="611" mass="66107">MGVAMVGDLKPSSSAKRIFRQSFSARHGADWSLSDGSGDLIVEVGTQTFSLHKLPLVSRSGKIRKLLLSEARETKAAAGMRISLPAVPGGAEAFELAAKFCYGVNVEVNLSNVAMLLCAAHHLQMTEDFSGENLESLAEAYLTATVLPSAARSAAVLRHSEALLPAADEINLVGRLVSEIAATLCREQVPSELRRDSPATALAELSLDFFRRILSAMKTRGASPETVTGILIHYAHHHSPHGLAAPPDGEAEQPPRRALVETLVALLPPRSRRSRAVPVAFLSGLLKAGAAASASAACRADVERRMALQLDQAALEDILLPASSAAGGGGVVRHQLYDTETTLRIFSLFLRCSDEKPQEEDEDDDDGHRSPAKQSSLRKVTKLMDGYLAEVALDSNLPPAKFIALAELLPDHARLVGDGLYRAIDIFLKVHPNMKEAERYRLCKAIDCRKLSPEACGHAAQNERLPVQTAVQVLYFEQLRLRSAMNHDQSILQWPGHRGGSAAGGGSGAASPRDSYALVRRENRELRQEVARMRMRLTELERDHVSMKQELVRAGPTSGAAGGVLRSLGRALAGKLHEIFRERKKGSAGHGAGSVADPRPFFLKRRRHSVS</sequence>
<evidence type="ECO:0000313" key="8">
    <source>
        <dbReference type="EMBL" id="CAA7399925.1"/>
    </source>
</evidence>
<evidence type="ECO:0000256" key="1">
    <source>
        <dbReference type="ARBA" id="ARBA00004906"/>
    </source>
</evidence>
<reference evidence="8" key="1">
    <citation type="submission" date="2020-02" db="EMBL/GenBank/DDBJ databases">
        <authorList>
            <person name="Scholz U."/>
            <person name="Mascher M."/>
            <person name="Fiebig A."/>
        </authorList>
    </citation>
    <scope>NUCLEOTIDE SEQUENCE</scope>
</reference>
<protein>
    <submittedName>
        <fullName evidence="8">Uncharacterized protein</fullName>
    </submittedName>
</protein>
<feature type="coiled-coil region" evidence="4">
    <location>
        <begin position="516"/>
        <end position="550"/>
    </location>
</feature>
<evidence type="ECO:0000259" key="6">
    <source>
        <dbReference type="PROSITE" id="PS50097"/>
    </source>
</evidence>
<keyword evidence="2" id="KW-0833">Ubl conjugation pathway</keyword>
<dbReference type="PROSITE" id="PS51649">
    <property type="entry name" value="NPH3"/>
    <property type="match status" value="1"/>
</dbReference>
<evidence type="ECO:0000256" key="3">
    <source>
        <dbReference type="PROSITE-ProRule" id="PRU00982"/>
    </source>
</evidence>
<dbReference type="InterPro" id="IPR043454">
    <property type="entry name" value="NPH3/RPT2-like"/>
</dbReference>
<feature type="region of interest" description="Disordered" evidence="5">
    <location>
        <begin position="356"/>
        <end position="377"/>
    </location>
</feature>
<evidence type="ECO:0000256" key="5">
    <source>
        <dbReference type="SAM" id="MobiDB-lite"/>
    </source>
</evidence>
<feature type="domain" description="BTB" evidence="6">
    <location>
        <begin position="38"/>
        <end position="110"/>
    </location>
</feature>
<evidence type="ECO:0000256" key="2">
    <source>
        <dbReference type="ARBA" id="ARBA00022786"/>
    </source>
</evidence>
<dbReference type="Pfam" id="PF00651">
    <property type="entry name" value="BTB"/>
    <property type="match status" value="1"/>
</dbReference>
<keyword evidence="9" id="KW-1185">Reference proteome</keyword>
<feature type="region of interest" description="Disordered" evidence="5">
    <location>
        <begin position="583"/>
        <end position="611"/>
    </location>
</feature>
<feature type="compositionally biased region" description="Basic residues" evidence="5">
    <location>
        <begin position="602"/>
        <end position="611"/>
    </location>
</feature>
<proteinExistence type="inferred from homology"/>
<keyword evidence="4" id="KW-0175">Coiled coil</keyword>
<dbReference type="EMBL" id="LR746270">
    <property type="protein sequence ID" value="CAA7399925.1"/>
    <property type="molecule type" value="Genomic_DNA"/>
</dbReference>
<dbReference type="InterPro" id="IPR011333">
    <property type="entry name" value="SKP1/BTB/POZ_sf"/>
</dbReference>
<dbReference type="PANTHER" id="PTHR32370">
    <property type="entry name" value="OS12G0117600 PROTEIN"/>
    <property type="match status" value="1"/>
</dbReference>